<proteinExistence type="predicted"/>
<gene>
    <name evidence="4" type="ORF">GFSPODELE1_LOCUS3503</name>
</gene>
<feature type="compositionally biased region" description="Polar residues" evidence="1">
    <location>
        <begin position="370"/>
        <end position="397"/>
    </location>
</feature>
<accession>A0ABP1D477</accession>
<evidence type="ECO:0000256" key="2">
    <source>
        <dbReference type="SAM" id="SignalP"/>
    </source>
</evidence>
<evidence type="ECO:0000256" key="1">
    <source>
        <dbReference type="SAM" id="MobiDB-lite"/>
    </source>
</evidence>
<protein>
    <recommendedName>
        <fullName evidence="3">SCP domain-containing protein</fullName>
    </recommendedName>
</protein>
<dbReference type="Pfam" id="PF00188">
    <property type="entry name" value="CAP"/>
    <property type="match status" value="1"/>
</dbReference>
<evidence type="ECO:0000313" key="5">
    <source>
        <dbReference type="Proteomes" id="UP001497453"/>
    </source>
</evidence>
<feature type="chain" id="PRO_5046059751" description="SCP domain-containing protein" evidence="2">
    <location>
        <begin position="20"/>
        <end position="588"/>
    </location>
</feature>
<feature type="region of interest" description="Disordered" evidence="1">
    <location>
        <begin position="205"/>
        <end position="224"/>
    </location>
</feature>
<reference evidence="5" key="1">
    <citation type="submission" date="2024-04" db="EMBL/GenBank/DDBJ databases">
        <authorList>
            <person name="Shaw F."/>
            <person name="Minotto A."/>
        </authorList>
    </citation>
    <scope>NUCLEOTIDE SEQUENCE [LARGE SCALE GENOMIC DNA]</scope>
</reference>
<dbReference type="SUPFAM" id="SSF55797">
    <property type="entry name" value="PR-1-like"/>
    <property type="match status" value="1"/>
</dbReference>
<keyword evidence="5" id="KW-1185">Reference proteome</keyword>
<evidence type="ECO:0000313" key="4">
    <source>
        <dbReference type="EMBL" id="CAL1701262.1"/>
    </source>
</evidence>
<name>A0ABP1D477_9APHY</name>
<feature type="region of interest" description="Disordered" evidence="1">
    <location>
        <begin position="319"/>
        <end position="397"/>
    </location>
</feature>
<dbReference type="Proteomes" id="UP001497453">
    <property type="component" value="Chromosome 2"/>
</dbReference>
<dbReference type="InterPro" id="IPR001283">
    <property type="entry name" value="CRISP-related"/>
</dbReference>
<feature type="compositionally biased region" description="Low complexity" evidence="1">
    <location>
        <begin position="319"/>
        <end position="339"/>
    </location>
</feature>
<evidence type="ECO:0000259" key="3">
    <source>
        <dbReference type="SMART" id="SM00198"/>
    </source>
</evidence>
<dbReference type="EMBL" id="OZ037945">
    <property type="protein sequence ID" value="CAL1701262.1"/>
    <property type="molecule type" value="Genomic_DNA"/>
</dbReference>
<feature type="signal peptide" evidence="2">
    <location>
        <begin position="1"/>
        <end position="19"/>
    </location>
</feature>
<feature type="compositionally biased region" description="Low complexity" evidence="1">
    <location>
        <begin position="350"/>
        <end position="365"/>
    </location>
</feature>
<dbReference type="PRINTS" id="PR00837">
    <property type="entry name" value="V5TPXLIKE"/>
</dbReference>
<keyword evidence="2" id="KW-0732">Signal</keyword>
<dbReference type="PANTHER" id="PTHR10334">
    <property type="entry name" value="CYSTEINE-RICH SECRETORY PROTEIN-RELATED"/>
    <property type="match status" value="1"/>
</dbReference>
<dbReference type="Gene3D" id="3.40.33.10">
    <property type="entry name" value="CAP"/>
    <property type="match status" value="1"/>
</dbReference>
<sequence length="588" mass="59537">MFTLYNTVLLLALPLCAFSVPILPLRSNATEAASSVTLNSTSSSSSSTANLAATNISQSASFLTFSVSASAAPTLIPDSQSAQSSGIEDATSEPTTIPGATGDSETADAATLQSTSVAAYTLAEKPSSTSQSFSTSFTDELTTLSSFGIGATPQLVSFSGSFTVPTLPSTVSLSQISSTNSEMGSPGQSATSTSFTFGVSPRSSSLFSSKTPSTDSTSQTTLSPGFTSSFTASTDISPIPSSSIGSSSQGLALTTFEPTSTPSLVTSSVSSAEPSSTFSLSSVFEPTISSSSPFSGSFTISATALPSVSAPLSGSSTLTSFGDASSSSSGAPLPLSTPSMSTTKIPVEATTSVDSFSTTQSSSVTELPAETTSSPDSTAIATSTQEPSGLSSFITPSTGDSTIISASPTTISMSSISASSSPSISSRISGVKPSHTGYPHVPVPIPTTGPTEISAYLSGHNSVRAEHGADPLNWSEDLAAKARSWAEGCQFRHTDGALGPLGDNLTAGTGDFTAAKAVAKFTDEAYDPKHPSFNHLTQVIWKSTTELGCGVALCDNIFRKIPGPAMYHVCLYNPVGNVVGQESVNVQA</sequence>
<feature type="region of interest" description="Disordered" evidence="1">
    <location>
        <begin position="77"/>
        <end position="107"/>
    </location>
</feature>
<dbReference type="SMART" id="SM00198">
    <property type="entry name" value="SCP"/>
    <property type="match status" value="1"/>
</dbReference>
<organism evidence="4 5">
    <name type="scientific">Somion occarium</name>
    <dbReference type="NCBI Taxonomy" id="3059160"/>
    <lineage>
        <taxon>Eukaryota</taxon>
        <taxon>Fungi</taxon>
        <taxon>Dikarya</taxon>
        <taxon>Basidiomycota</taxon>
        <taxon>Agaricomycotina</taxon>
        <taxon>Agaricomycetes</taxon>
        <taxon>Polyporales</taxon>
        <taxon>Cerrenaceae</taxon>
        <taxon>Somion</taxon>
    </lineage>
</organism>
<feature type="domain" description="SCP" evidence="3">
    <location>
        <begin position="451"/>
        <end position="580"/>
    </location>
</feature>
<feature type="compositionally biased region" description="Low complexity" evidence="1">
    <location>
        <begin position="205"/>
        <end position="216"/>
    </location>
</feature>
<dbReference type="InterPro" id="IPR014044">
    <property type="entry name" value="CAP_dom"/>
</dbReference>
<dbReference type="InterPro" id="IPR035940">
    <property type="entry name" value="CAP_sf"/>
</dbReference>
<feature type="compositionally biased region" description="Polar residues" evidence="1">
    <location>
        <begin position="77"/>
        <end position="86"/>
    </location>
</feature>